<dbReference type="InterPro" id="IPR012259">
    <property type="entry name" value="DHFR"/>
</dbReference>
<dbReference type="PROSITE" id="PS51330">
    <property type="entry name" value="DHFR_2"/>
    <property type="match status" value="1"/>
</dbReference>
<dbReference type="Gene3D" id="3.40.430.10">
    <property type="entry name" value="Dihydrofolate Reductase, subunit A"/>
    <property type="match status" value="1"/>
</dbReference>
<keyword evidence="5" id="KW-0521">NADP</keyword>
<dbReference type="PANTHER" id="PTHR48069">
    <property type="entry name" value="DIHYDROFOLATE REDUCTASE"/>
    <property type="match status" value="1"/>
</dbReference>
<organism evidence="9 10">
    <name type="scientific">Neofusicoccum ribis</name>
    <dbReference type="NCBI Taxonomy" id="45134"/>
    <lineage>
        <taxon>Eukaryota</taxon>
        <taxon>Fungi</taxon>
        <taxon>Dikarya</taxon>
        <taxon>Ascomycota</taxon>
        <taxon>Pezizomycotina</taxon>
        <taxon>Dothideomycetes</taxon>
        <taxon>Dothideomycetes incertae sedis</taxon>
        <taxon>Botryosphaeriales</taxon>
        <taxon>Botryosphaeriaceae</taxon>
        <taxon>Neofusicoccum</taxon>
    </lineage>
</organism>
<dbReference type="InterPro" id="IPR017925">
    <property type="entry name" value="DHFR_CS"/>
</dbReference>
<evidence type="ECO:0000313" key="9">
    <source>
        <dbReference type="EMBL" id="KAL1623290.1"/>
    </source>
</evidence>
<comment type="pathway">
    <text evidence="1">Cofactor biosynthesis; tetrahydrofolate biosynthesis; 5,6,7,8-tetrahydrofolate from 7,8-dihydrofolate: step 1/1.</text>
</comment>
<evidence type="ECO:0000256" key="1">
    <source>
        <dbReference type="ARBA" id="ARBA00004903"/>
    </source>
</evidence>
<dbReference type="CDD" id="cd00209">
    <property type="entry name" value="DHFR"/>
    <property type="match status" value="1"/>
</dbReference>
<evidence type="ECO:0000256" key="7">
    <source>
        <dbReference type="RuleBase" id="RU004474"/>
    </source>
</evidence>
<evidence type="ECO:0000313" key="10">
    <source>
        <dbReference type="Proteomes" id="UP001521116"/>
    </source>
</evidence>
<accession>A0ABR3SKB6</accession>
<evidence type="ECO:0000256" key="3">
    <source>
        <dbReference type="ARBA" id="ARBA00018886"/>
    </source>
</evidence>
<keyword evidence="4" id="KW-0554">One-carbon metabolism</keyword>
<dbReference type="InterPro" id="IPR024072">
    <property type="entry name" value="DHFR-like_dom_sf"/>
</dbReference>
<comment type="similarity">
    <text evidence="7">Belongs to the dihydrofolate reductase family.</text>
</comment>
<evidence type="ECO:0000259" key="8">
    <source>
        <dbReference type="PROSITE" id="PS51330"/>
    </source>
</evidence>
<dbReference type="Proteomes" id="UP001521116">
    <property type="component" value="Unassembled WGS sequence"/>
</dbReference>
<reference evidence="9 10" key="1">
    <citation type="submission" date="2024-02" db="EMBL/GenBank/DDBJ databases">
        <title>De novo assembly and annotation of 12 fungi associated with fruit tree decline syndrome in Ontario, Canada.</title>
        <authorList>
            <person name="Sulman M."/>
            <person name="Ellouze W."/>
            <person name="Ilyukhin E."/>
        </authorList>
    </citation>
    <scope>NUCLEOTIDE SEQUENCE [LARGE SCALE GENOMIC DNA]</scope>
    <source>
        <strain evidence="9 10">M1-105</strain>
    </source>
</reference>
<name>A0ABR3SKB6_9PEZI</name>
<evidence type="ECO:0000256" key="5">
    <source>
        <dbReference type="ARBA" id="ARBA00022857"/>
    </source>
</evidence>
<dbReference type="SUPFAM" id="SSF53597">
    <property type="entry name" value="Dihydrofolate reductase-like"/>
    <property type="match status" value="1"/>
</dbReference>
<feature type="domain" description="DHFR" evidence="8">
    <location>
        <begin position="8"/>
        <end position="255"/>
    </location>
</feature>
<dbReference type="InterPro" id="IPR001796">
    <property type="entry name" value="DHFR_dom"/>
</dbReference>
<evidence type="ECO:0000256" key="4">
    <source>
        <dbReference type="ARBA" id="ARBA00022563"/>
    </source>
</evidence>
<evidence type="ECO:0000256" key="2">
    <source>
        <dbReference type="ARBA" id="ARBA00012856"/>
    </source>
</evidence>
<gene>
    <name evidence="9" type="ORF">SLS56_008342</name>
</gene>
<dbReference type="EC" id="1.5.1.3" evidence="2"/>
<keyword evidence="10" id="KW-1185">Reference proteome</keyword>
<dbReference type="Pfam" id="PF00186">
    <property type="entry name" value="DHFR_1"/>
    <property type="match status" value="1"/>
</dbReference>
<protein>
    <recommendedName>
        <fullName evidence="3">Dihydrofolate reductase</fullName>
        <ecNumber evidence="2">1.5.1.3</ecNumber>
    </recommendedName>
</protein>
<evidence type="ECO:0000256" key="6">
    <source>
        <dbReference type="ARBA" id="ARBA00023002"/>
    </source>
</evidence>
<comment type="caution">
    <text evidence="9">The sequence shown here is derived from an EMBL/GenBank/DDBJ whole genome shotgun (WGS) entry which is preliminary data.</text>
</comment>
<sequence>MPPAPRIPLTLIVAATPSLGIGANGALPWPPLKKEMGYFARVTKRVPAAPAAAPAAGPVRKNAVIMGRKTWESIPPRFRPLKDRINIVVSREPGKIVGGNGGASSAAPNFSRHLNGANVAAPPAAAEAAAEVNGEQVVAAASVRGAVAKLRELDDAGVLGRAYVIGGAQLYKAALEMEEARYVLLTRMGREYACDTTFPVDVVGKGEGANGWVRRGNDVLGEFVGEEVEKGSVKEVAKVDGMEEEVQFEFCLFEKEG</sequence>
<dbReference type="PANTHER" id="PTHR48069:SF3">
    <property type="entry name" value="DIHYDROFOLATE REDUCTASE"/>
    <property type="match status" value="1"/>
</dbReference>
<keyword evidence="6" id="KW-0560">Oxidoreductase</keyword>
<dbReference type="PRINTS" id="PR00070">
    <property type="entry name" value="DHFR"/>
</dbReference>
<proteinExistence type="inferred from homology"/>
<dbReference type="PROSITE" id="PS00075">
    <property type="entry name" value="DHFR_1"/>
    <property type="match status" value="1"/>
</dbReference>
<dbReference type="EMBL" id="JAJVDC020000122">
    <property type="protein sequence ID" value="KAL1623290.1"/>
    <property type="molecule type" value="Genomic_DNA"/>
</dbReference>